<keyword evidence="5 9" id="KW-0472">Membrane</keyword>
<dbReference type="GO" id="GO:0005886">
    <property type="term" value="C:plasma membrane"/>
    <property type="evidence" value="ECO:0007669"/>
    <property type="project" value="UniProtKB-SubCell"/>
</dbReference>
<evidence type="ECO:0000256" key="3">
    <source>
        <dbReference type="ARBA" id="ARBA00022692"/>
    </source>
</evidence>
<feature type="region of interest" description="Disordered" evidence="8">
    <location>
        <begin position="854"/>
        <end position="885"/>
    </location>
</feature>
<feature type="transmembrane region" description="Helical" evidence="9">
    <location>
        <begin position="355"/>
        <end position="373"/>
    </location>
</feature>
<evidence type="ECO:0000256" key="9">
    <source>
        <dbReference type="SAM" id="Phobius"/>
    </source>
</evidence>
<dbReference type="CDD" id="cd17358">
    <property type="entry name" value="MFS_GLUT6_8_Class3_like"/>
    <property type="match status" value="1"/>
</dbReference>
<keyword evidence="2" id="KW-1003">Cell membrane</keyword>
<dbReference type="Gene3D" id="1.20.1250.20">
    <property type="entry name" value="MFS general substrate transporter like domains"/>
    <property type="match status" value="1"/>
</dbReference>
<dbReference type="PROSITE" id="PS00216">
    <property type="entry name" value="SUGAR_TRANSPORT_1"/>
    <property type="match status" value="2"/>
</dbReference>
<dbReference type="InterPro" id="IPR036259">
    <property type="entry name" value="MFS_trans_sf"/>
</dbReference>
<keyword evidence="6" id="KW-0325">Glycoprotein</keyword>
<protein>
    <submittedName>
        <fullName evidence="11">Facilitated trehalose transporter Tret1</fullName>
    </submittedName>
</protein>
<dbReference type="SUPFAM" id="SSF103473">
    <property type="entry name" value="MFS general substrate transporter"/>
    <property type="match status" value="1"/>
</dbReference>
<feature type="transmembrane region" description="Helical" evidence="9">
    <location>
        <begin position="724"/>
        <end position="743"/>
    </location>
</feature>
<gene>
    <name evidence="11" type="ORF">Fcan01_01469</name>
</gene>
<feature type="transmembrane region" description="Helical" evidence="9">
    <location>
        <begin position="441"/>
        <end position="462"/>
    </location>
</feature>
<dbReference type="PROSITE" id="PS50850">
    <property type="entry name" value="MFS"/>
    <property type="match status" value="1"/>
</dbReference>
<comment type="subcellular location">
    <subcellularLocation>
        <location evidence="1">Cell membrane</location>
        <topology evidence="1">Multi-pass membrane protein</topology>
    </subcellularLocation>
</comment>
<dbReference type="InterPro" id="IPR005828">
    <property type="entry name" value="MFS_sugar_transport-like"/>
</dbReference>
<feature type="transmembrane region" description="Helical" evidence="9">
    <location>
        <begin position="691"/>
        <end position="712"/>
    </location>
</feature>
<evidence type="ECO:0000256" key="4">
    <source>
        <dbReference type="ARBA" id="ARBA00022989"/>
    </source>
</evidence>
<feature type="compositionally biased region" description="Low complexity" evidence="8">
    <location>
        <begin position="222"/>
        <end position="232"/>
    </location>
</feature>
<feature type="compositionally biased region" description="Basic and acidic residues" evidence="8">
    <location>
        <begin position="263"/>
        <end position="275"/>
    </location>
</feature>
<keyword evidence="12" id="KW-1185">Reference proteome</keyword>
<dbReference type="InterPro" id="IPR005829">
    <property type="entry name" value="Sugar_transporter_CS"/>
</dbReference>
<feature type="region of interest" description="Disordered" evidence="8">
    <location>
        <begin position="125"/>
        <end position="156"/>
    </location>
</feature>
<proteinExistence type="inferred from homology"/>
<evidence type="ECO:0000256" key="2">
    <source>
        <dbReference type="ARBA" id="ARBA00022475"/>
    </source>
</evidence>
<feature type="transmembrane region" description="Helical" evidence="9">
    <location>
        <begin position="385"/>
        <end position="406"/>
    </location>
</feature>
<dbReference type="PANTHER" id="PTHR48021">
    <property type="match status" value="1"/>
</dbReference>
<evidence type="ECO:0000256" key="8">
    <source>
        <dbReference type="SAM" id="MobiDB-lite"/>
    </source>
</evidence>
<dbReference type="NCBIfam" id="TIGR00879">
    <property type="entry name" value="SP"/>
    <property type="match status" value="1"/>
</dbReference>
<feature type="transmembrane region" description="Helical" evidence="9">
    <location>
        <begin position="412"/>
        <end position="429"/>
    </location>
</feature>
<dbReference type="PANTHER" id="PTHR48021:SF1">
    <property type="entry name" value="GH07001P-RELATED"/>
    <property type="match status" value="1"/>
</dbReference>
<dbReference type="PROSITE" id="PS00217">
    <property type="entry name" value="SUGAR_TRANSPORT_2"/>
    <property type="match status" value="1"/>
</dbReference>
<feature type="transmembrane region" description="Helical" evidence="9">
    <location>
        <begin position="468"/>
        <end position="486"/>
    </location>
</feature>
<dbReference type="InterPro" id="IPR050549">
    <property type="entry name" value="MFS_Trehalose_Transporter"/>
</dbReference>
<evidence type="ECO:0000259" key="10">
    <source>
        <dbReference type="PROSITE" id="PS50850"/>
    </source>
</evidence>
<evidence type="ECO:0000256" key="7">
    <source>
        <dbReference type="ARBA" id="ARBA00024348"/>
    </source>
</evidence>
<comment type="caution">
    <text evidence="11">The sequence shown here is derived from an EMBL/GenBank/DDBJ whole genome shotgun (WGS) entry which is preliminary data.</text>
</comment>
<evidence type="ECO:0000313" key="12">
    <source>
        <dbReference type="Proteomes" id="UP000198287"/>
    </source>
</evidence>
<feature type="transmembrane region" description="Helical" evidence="9">
    <location>
        <begin position="553"/>
        <end position="575"/>
    </location>
</feature>
<feature type="region of interest" description="Disordered" evidence="8">
    <location>
        <begin position="262"/>
        <end position="291"/>
    </location>
</feature>
<feature type="transmembrane region" description="Helical" evidence="9">
    <location>
        <begin position="311"/>
        <end position="335"/>
    </location>
</feature>
<evidence type="ECO:0000256" key="5">
    <source>
        <dbReference type="ARBA" id="ARBA00023136"/>
    </source>
</evidence>
<feature type="region of interest" description="Disordered" evidence="8">
    <location>
        <begin position="191"/>
        <end position="240"/>
    </location>
</feature>
<evidence type="ECO:0000313" key="11">
    <source>
        <dbReference type="EMBL" id="OXA63082.1"/>
    </source>
</evidence>
<feature type="compositionally biased region" description="Basic and acidic residues" evidence="8">
    <location>
        <begin position="136"/>
        <end position="156"/>
    </location>
</feature>
<dbReference type="InterPro" id="IPR044775">
    <property type="entry name" value="MFS_ERD6/Tret1-like"/>
</dbReference>
<feature type="domain" description="Major facilitator superfamily (MFS) profile" evidence="10">
    <location>
        <begin position="309"/>
        <end position="747"/>
    </location>
</feature>
<name>A0A226EZU1_FOLCA</name>
<feature type="transmembrane region" description="Helical" evidence="9">
    <location>
        <begin position="587"/>
        <end position="609"/>
    </location>
</feature>
<reference evidence="11 12" key="1">
    <citation type="submission" date="2015-12" db="EMBL/GenBank/DDBJ databases">
        <title>The genome of Folsomia candida.</title>
        <authorList>
            <person name="Faddeeva A."/>
            <person name="Derks M.F."/>
            <person name="Anvar Y."/>
            <person name="Smit S."/>
            <person name="Van Straalen N."/>
            <person name="Roelofs D."/>
        </authorList>
    </citation>
    <scope>NUCLEOTIDE SEQUENCE [LARGE SCALE GENOMIC DNA]</scope>
    <source>
        <strain evidence="11 12">VU population</strain>
        <tissue evidence="11">Whole body</tissue>
    </source>
</reference>
<accession>A0A226EZU1</accession>
<evidence type="ECO:0000256" key="1">
    <source>
        <dbReference type="ARBA" id="ARBA00004651"/>
    </source>
</evidence>
<sequence length="885" mass="97473">MEIFSRDSISNEFDSYVPVAVEIPASELAKIPDGQDLLIRVKKNSTITNEYIPHNEEICSRRASSQIGDEDDYVFRVKKPSICPSIVSTESVVGVGGAHGHHVEGEHATRKTSRQEGLAQLMRTLSGASAFSSGSRPERRISRKEKDEHGHGGERIKKISRVEISGDDIERIKRISREGPADYHIKHVVEHHQHHYPRKPQSSFRTRELSTPAEFEEEENIGTGTTASPTPSGGDGLRSRKTSVFYPHGFSLADGVANETFEVDEKDKDGKRHEQLASPVGGESPCPGSKTGQVVIPFNPDDYDSKQWPQVIAAFAANMGALAFGSVMAWSATGLASLHNKHDGMPDTSKEEDSWIGSLAILGALCACPLAGVGLEKIGRRKVMIYLTLPFVLGWLSIALAQNIWMIYSGRFLTGLCGGAFSMAAPAFTAETADPKIRGGLGSLFDLLLSVGMLYIYVIGAFADWRMQAYACAIIPILFHLLMFFVPESPRFLVEKEKTAKAEKAIYWLKGVKTSPELIEYELSELEKSVGDLRGKKLTVKDTLRKPIIKPTILMVGIMFFTTMSGVDAVVAYTVDIFESAGAEMNSHLSSIIIGIVIVVATIPAAVLVDHAGRRILLLISEVFMSIALIGLGGYFHIKANNLVLFGWIDFHTISWLPLACLIAFIIAYSLGCGPLCMVMTGELLPNYMKGLTSSVVLMSRWGFAFFVTKFFEGIKEDIGDDVTYWGFAAVCSIGALFVYFFIPETMGKSVDEIQIYFVKVSKDKKKVSVKITNLDKAFKYARKEVFMPRTMLPMSNVAGPATCVHIQASNPAKSVFIENEQKDMDLTWHWEVQQPSIHFKYGGVHGLVTSRRNIKNGNERPDNDPRTNTIFTMSGPPMGKLGLS</sequence>
<feature type="compositionally biased region" description="Polar residues" evidence="8">
    <location>
        <begin position="126"/>
        <end position="135"/>
    </location>
</feature>
<dbReference type="OrthoDB" id="6612291at2759"/>
<dbReference type="GO" id="GO:0051119">
    <property type="term" value="F:sugar transmembrane transporter activity"/>
    <property type="evidence" value="ECO:0007669"/>
    <property type="project" value="InterPro"/>
</dbReference>
<evidence type="ECO:0000256" key="6">
    <source>
        <dbReference type="ARBA" id="ARBA00023180"/>
    </source>
</evidence>
<dbReference type="EMBL" id="LNIX01000001">
    <property type="protein sequence ID" value="OXA63082.1"/>
    <property type="molecule type" value="Genomic_DNA"/>
</dbReference>
<dbReference type="AlphaFoldDB" id="A0A226EZU1"/>
<dbReference type="InterPro" id="IPR020846">
    <property type="entry name" value="MFS_dom"/>
</dbReference>
<keyword evidence="4 9" id="KW-1133">Transmembrane helix</keyword>
<keyword evidence="3 9" id="KW-0812">Transmembrane</keyword>
<dbReference type="InterPro" id="IPR003663">
    <property type="entry name" value="Sugar/inositol_transpt"/>
</dbReference>
<comment type="similarity">
    <text evidence="7">Belongs to the major facilitator superfamily. Sugar transporter (TC 2.A.1.1) family. Trehalose transporter subfamily.</text>
</comment>
<organism evidence="11 12">
    <name type="scientific">Folsomia candida</name>
    <name type="common">Springtail</name>
    <dbReference type="NCBI Taxonomy" id="158441"/>
    <lineage>
        <taxon>Eukaryota</taxon>
        <taxon>Metazoa</taxon>
        <taxon>Ecdysozoa</taxon>
        <taxon>Arthropoda</taxon>
        <taxon>Hexapoda</taxon>
        <taxon>Collembola</taxon>
        <taxon>Entomobryomorpha</taxon>
        <taxon>Isotomoidea</taxon>
        <taxon>Isotomidae</taxon>
        <taxon>Proisotominae</taxon>
        <taxon>Folsomia</taxon>
    </lineage>
</organism>
<dbReference type="Pfam" id="PF00083">
    <property type="entry name" value="Sugar_tr"/>
    <property type="match status" value="1"/>
</dbReference>
<feature type="transmembrane region" description="Helical" evidence="9">
    <location>
        <begin position="616"/>
        <end position="636"/>
    </location>
</feature>
<dbReference type="Proteomes" id="UP000198287">
    <property type="component" value="Unassembled WGS sequence"/>
</dbReference>
<dbReference type="FunFam" id="1.20.1250.20:FF:000055">
    <property type="entry name" value="Facilitated trehalose transporter Tret1-2 homolog"/>
    <property type="match status" value="1"/>
</dbReference>
<feature type="transmembrane region" description="Helical" evidence="9">
    <location>
        <begin position="656"/>
        <end position="679"/>
    </location>
</feature>